<feature type="transmembrane region" description="Helical" evidence="6">
    <location>
        <begin position="215"/>
        <end position="235"/>
    </location>
</feature>
<comment type="caution">
    <text evidence="8">The sequence shown here is derived from an EMBL/GenBank/DDBJ whole genome shotgun (WGS) entry which is preliminary data.</text>
</comment>
<feature type="non-terminal residue" evidence="8">
    <location>
        <position position="1"/>
    </location>
</feature>
<dbReference type="Proteomes" id="UP000799777">
    <property type="component" value="Unassembled WGS sequence"/>
</dbReference>
<dbReference type="OrthoDB" id="3903189at2759"/>
<dbReference type="InterPro" id="IPR052337">
    <property type="entry name" value="SAT4-like"/>
</dbReference>
<feature type="transmembrane region" description="Helical" evidence="6">
    <location>
        <begin position="41"/>
        <end position="60"/>
    </location>
</feature>
<name>A0A9P4H060_9PLEO</name>
<dbReference type="PANTHER" id="PTHR33048">
    <property type="entry name" value="PTH11-LIKE INTEGRAL MEMBRANE PROTEIN (AFU_ORTHOLOGUE AFUA_5G11245)"/>
    <property type="match status" value="1"/>
</dbReference>
<evidence type="ECO:0000313" key="9">
    <source>
        <dbReference type="Proteomes" id="UP000799777"/>
    </source>
</evidence>
<evidence type="ECO:0000259" key="7">
    <source>
        <dbReference type="Pfam" id="PF20684"/>
    </source>
</evidence>
<gene>
    <name evidence="8" type="ORF">EK21DRAFT_43965</name>
</gene>
<evidence type="ECO:0000256" key="2">
    <source>
        <dbReference type="ARBA" id="ARBA00022692"/>
    </source>
</evidence>
<keyword evidence="3 6" id="KW-1133">Transmembrane helix</keyword>
<proteinExistence type="inferred from homology"/>
<accession>A0A9P4H060</accession>
<feature type="transmembrane region" description="Helical" evidence="6">
    <location>
        <begin position="183"/>
        <end position="203"/>
    </location>
</feature>
<dbReference type="PANTHER" id="PTHR33048:SF47">
    <property type="entry name" value="INTEGRAL MEMBRANE PROTEIN-RELATED"/>
    <property type="match status" value="1"/>
</dbReference>
<dbReference type="AlphaFoldDB" id="A0A9P4H060"/>
<feature type="transmembrane region" description="Helical" evidence="6">
    <location>
        <begin position="6"/>
        <end position="25"/>
    </location>
</feature>
<dbReference type="EMBL" id="ML978272">
    <property type="protein sequence ID" value="KAF2025195.1"/>
    <property type="molecule type" value="Genomic_DNA"/>
</dbReference>
<evidence type="ECO:0000256" key="3">
    <source>
        <dbReference type="ARBA" id="ARBA00022989"/>
    </source>
</evidence>
<keyword evidence="2 6" id="KW-0812">Transmembrane</keyword>
<feature type="domain" description="Rhodopsin" evidence="7">
    <location>
        <begin position="23"/>
        <end position="238"/>
    </location>
</feature>
<reference evidence="8" key="1">
    <citation type="journal article" date="2020" name="Stud. Mycol.">
        <title>101 Dothideomycetes genomes: a test case for predicting lifestyles and emergence of pathogens.</title>
        <authorList>
            <person name="Haridas S."/>
            <person name="Albert R."/>
            <person name="Binder M."/>
            <person name="Bloem J."/>
            <person name="Labutti K."/>
            <person name="Salamov A."/>
            <person name="Andreopoulos B."/>
            <person name="Baker S."/>
            <person name="Barry K."/>
            <person name="Bills G."/>
            <person name="Bluhm B."/>
            <person name="Cannon C."/>
            <person name="Castanera R."/>
            <person name="Culley D."/>
            <person name="Daum C."/>
            <person name="Ezra D."/>
            <person name="Gonzalez J."/>
            <person name="Henrissat B."/>
            <person name="Kuo A."/>
            <person name="Liang C."/>
            <person name="Lipzen A."/>
            <person name="Lutzoni F."/>
            <person name="Magnuson J."/>
            <person name="Mondo S."/>
            <person name="Nolan M."/>
            <person name="Ohm R."/>
            <person name="Pangilinan J."/>
            <person name="Park H.-J."/>
            <person name="Ramirez L."/>
            <person name="Alfaro M."/>
            <person name="Sun H."/>
            <person name="Tritt A."/>
            <person name="Yoshinaga Y."/>
            <person name="Zwiers L.-H."/>
            <person name="Turgeon B."/>
            <person name="Goodwin S."/>
            <person name="Spatafora J."/>
            <person name="Crous P."/>
            <person name="Grigoriev I."/>
        </authorList>
    </citation>
    <scope>NUCLEOTIDE SEQUENCE</scope>
    <source>
        <strain evidence="8">CBS 110217</strain>
    </source>
</reference>
<evidence type="ECO:0000313" key="8">
    <source>
        <dbReference type="EMBL" id="KAF2025195.1"/>
    </source>
</evidence>
<evidence type="ECO:0000256" key="1">
    <source>
        <dbReference type="ARBA" id="ARBA00004141"/>
    </source>
</evidence>
<keyword evidence="9" id="KW-1185">Reference proteome</keyword>
<feature type="transmembrane region" description="Helical" evidence="6">
    <location>
        <begin position="80"/>
        <end position="98"/>
    </location>
</feature>
<comment type="subcellular location">
    <subcellularLocation>
        <location evidence="1">Membrane</location>
        <topology evidence="1">Multi-pass membrane protein</topology>
    </subcellularLocation>
</comment>
<feature type="non-terminal residue" evidence="8">
    <location>
        <position position="239"/>
    </location>
</feature>
<comment type="similarity">
    <text evidence="5">Belongs to the SAT4 family.</text>
</comment>
<keyword evidence="4 6" id="KW-0472">Membrane</keyword>
<protein>
    <recommendedName>
        <fullName evidence="7">Rhodopsin domain-containing protein</fullName>
    </recommendedName>
</protein>
<dbReference type="InterPro" id="IPR049326">
    <property type="entry name" value="Rhodopsin_dom_fungi"/>
</dbReference>
<sequence>ITTLAIQSWTLYTVSISLIFSRFIFRRMTLGSFKKLQADDWLSILVLMPYTASIVLANQIDSGQSANERKFRYMLEEMQIITIWLVKACLLVLYWRIFPTETSRAKRWSLRCSALFCAISFLIVQISLMTWCQPTEAYWDISSSNSQCTFFHAHTALTLSFDIPNTILIMIVPVPFIPTPRRLLLAILLILSTLVLIISILSRESILRNPHSPDYLYWYTSESTLCIIFANLPFLNSLV</sequence>
<evidence type="ECO:0000256" key="6">
    <source>
        <dbReference type="SAM" id="Phobius"/>
    </source>
</evidence>
<evidence type="ECO:0000256" key="5">
    <source>
        <dbReference type="ARBA" id="ARBA00038359"/>
    </source>
</evidence>
<evidence type="ECO:0000256" key="4">
    <source>
        <dbReference type="ARBA" id="ARBA00023136"/>
    </source>
</evidence>
<feature type="transmembrane region" description="Helical" evidence="6">
    <location>
        <begin position="110"/>
        <end position="131"/>
    </location>
</feature>
<organism evidence="8 9">
    <name type="scientific">Setomelanomma holmii</name>
    <dbReference type="NCBI Taxonomy" id="210430"/>
    <lineage>
        <taxon>Eukaryota</taxon>
        <taxon>Fungi</taxon>
        <taxon>Dikarya</taxon>
        <taxon>Ascomycota</taxon>
        <taxon>Pezizomycotina</taxon>
        <taxon>Dothideomycetes</taxon>
        <taxon>Pleosporomycetidae</taxon>
        <taxon>Pleosporales</taxon>
        <taxon>Pleosporineae</taxon>
        <taxon>Phaeosphaeriaceae</taxon>
        <taxon>Setomelanomma</taxon>
    </lineage>
</organism>
<dbReference type="Pfam" id="PF20684">
    <property type="entry name" value="Fung_rhodopsin"/>
    <property type="match status" value="1"/>
</dbReference>
<dbReference type="GO" id="GO:0016020">
    <property type="term" value="C:membrane"/>
    <property type="evidence" value="ECO:0007669"/>
    <property type="project" value="UniProtKB-SubCell"/>
</dbReference>
<feature type="transmembrane region" description="Helical" evidence="6">
    <location>
        <begin position="151"/>
        <end position="171"/>
    </location>
</feature>